<keyword evidence="7" id="KW-0131">Cell cycle</keyword>
<evidence type="ECO:0000256" key="4">
    <source>
        <dbReference type="ARBA" id="ARBA00022840"/>
    </source>
</evidence>
<dbReference type="Gene3D" id="1.10.8.60">
    <property type="match status" value="1"/>
</dbReference>
<keyword evidence="11" id="KW-1185">Reference proteome</keyword>
<name>A0A6J2Y2H3_SITOR</name>
<comment type="similarity">
    <text evidence="8">Belongs to the activator 1 small subunits family. CTF18 subfamily.</text>
</comment>
<dbReference type="RefSeq" id="XP_030757190.1">
    <property type="nucleotide sequence ID" value="XM_030901330.1"/>
</dbReference>
<evidence type="ECO:0000313" key="11">
    <source>
        <dbReference type="Proteomes" id="UP000504635"/>
    </source>
</evidence>
<dbReference type="InterPro" id="IPR027417">
    <property type="entry name" value="P-loop_NTPase"/>
</dbReference>
<evidence type="ECO:0000256" key="2">
    <source>
        <dbReference type="ARBA" id="ARBA00022705"/>
    </source>
</evidence>
<proteinExistence type="inferred from homology"/>
<dbReference type="GO" id="GO:0005634">
    <property type="term" value="C:nucleus"/>
    <property type="evidence" value="ECO:0007669"/>
    <property type="project" value="UniProtKB-SubCell"/>
</dbReference>
<evidence type="ECO:0000256" key="7">
    <source>
        <dbReference type="ARBA" id="ARBA00023306"/>
    </source>
</evidence>
<comment type="subcellular location">
    <subcellularLocation>
        <location evidence="1">Nucleus</location>
    </subcellularLocation>
</comment>
<evidence type="ECO:0000256" key="6">
    <source>
        <dbReference type="ARBA" id="ARBA00023242"/>
    </source>
</evidence>
<evidence type="ECO:0000256" key="8">
    <source>
        <dbReference type="ARBA" id="ARBA00043975"/>
    </source>
</evidence>
<evidence type="ECO:0000259" key="10">
    <source>
        <dbReference type="SMART" id="SM00382"/>
    </source>
</evidence>
<evidence type="ECO:0000256" key="9">
    <source>
        <dbReference type="SAM" id="MobiDB-lite"/>
    </source>
</evidence>
<feature type="compositionally biased region" description="Polar residues" evidence="9">
    <location>
        <begin position="808"/>
        <end position="818"/>
    </location>
</feature>
<dbReference type="SUPFAM" id="SSF52540">
    <property type="entry name" value="P-loop containing nucleoside triphosphate hydrolases"/>
    <property type="match status" value="1"/>
</dbReference>
<dbReference type="InterPro" id="IPR053016">
    <property type="entry name" value="CTF18-RFC_complex"/>
</dbReference>
<dbReference type="GO" id="GO:0003677">
    <property type="term" value="F:DNA binding"/>
    <property type="evidence" value="ECO:0007669"/>
    <property type="project" value="UniProtKB-KW"/>
</dbReference>
<dbReference type="Proteomes" id="UP000504635">
    <property type="component" value="Unplaced"/>
</dbReference>
<protein>
    <submittedName>
        <fullName evidence="12">Chromosome transmission fidelity protein 18 homolog isoform X1</fullName>
    </submittedName>
</protein>
<dbReference type="Pfam" id="PF00004">
    <property type="entry name" value="AAA"/>
    <property type="match status" value="1"/>
</dbReference>
<keyword evidence="4" id="KW-0067">ATP-binding</keyword>
<keyword evidence="6" id="KW-0539">Nucleus</keyword>
<dbReference type="CDD" id="cd18140">
    <property type="entry name" value="HLD_clamp_RFC"/>
    <property type="match status" value="1"/>
</dbReference>
<dbReference type="FunCoup" id="A0A6J2Y2H3">
    <property type="interactions" value="1604"/>
</dbReference>
<dbReference type="GO" id="GO:0005524">
    <property type="term" value="F:ATP binding"/>
    <property type="evidence" value="ECO:0007669"/>
    <property type="project" value="UniProtKB-KW"/>
</dbReference>
<dbReference type="PANTHER" id="PTHR46765:SF1">
    <property type="entry name" value="P-LOOP CONTAINING NUCLEOSIDE TRIPHOSPHATE HYDROLASES SUPERFAMILY PROTEIN"/>
    <property type="match status" value="1"/>
</dbReference>
<accession>A0A6J2Y2H3</accession>
<keyword evidence="5" id="KW-0238">DNA-binding</keyword>
<keyword evidence="2" id="KW-0235">DNA replication</keyword>
<evidence type="ECO:0000256" key="1">
    <source>
        <dbReference type="ARBA" id="ARBA00004123"/>
    </source>
</evidence>
<dbReference type="FunFam" id="3.40.50.300:FF:001083">
    <property type="entry name" value="Chromosome transmission fidelity factor 18"/>
    <property type="match status" value="1"/>
</dbReference>
<sequence>MSDFPDPEEEFELMYGDELELMDEQNLEDEDIAVLPAPNARKSLDFNTPTKTNSQSDENIDHNASFVSGCLEIDNETVGVTTEKETERIETTLHTDLNDVNHRKRTVNELFGDVDDLFETELDEIYSAPKKLCEDEKYKKDMNLIKLIVQKRNDYKQTHNLNSIGINTNPVSRDLERNKRNISLEVPKYPFIRIKNFAKENIYIRYHSEKYEEDESKRIVKESNSVGALGDNFQKVLNEAQEMIYKETTEQLTENRDIEMVEESNKDNQLWVELYKPKRYLELLSDESTNRTILRWIKLWDKVVFHRNPKIKVTQPLPSDNKKFFKFNELNTKLDEHGRPEHKVVLLCGPPGLGKTTLAHMVARHAGYNVIEINASDDRSIDSFRTALENATQMHSVIDREKRPNCIVFDEIDGAPPPSIDYLVKFIQGDVKPKGRKSKNKENTPSILKRPIICICNDVYVPALRPLRQISFVINFPQTSSVRLAERLVEICRRQQIKTDMGAMTALAEKSNNDIRSCLSVLHFFKTQNKPIGLSDIYKTNIGQKDMQKGLFTIWKEMFEIKRMRKLTGGSSAPAMKERMQNILSLIGSFGDHERVAQGVFENYPNLNTNINLEDTAHALDWFCFNDIFNKQIYTTQNYTLMGYLNYAFVVWHFAFARFQKEKITYPSAGYEAKAKALRQKAIVAEVLRGMSPLVRSYNSAIPLLLDSLPQIIRVISPPLRPVSLHLYSEEEKNSLLRVASIMADYNLNYIQQRKPDGAYEYNLEPNIEDLVVFDISNNRRKLPSYSNRQLIAREIEAEKMRRFEAQSGKNSVETSKVVNKKSEDSRQAVDASKKPELPNHLQRLKSKTISQKSVGKAAVRKDFFGRVIKCPAPSPGKSAQNALKSDIWYQYKEGFSNAVRKTIKIHSLK</sequence>
<evidence type="ECO:0000256" key="5">
    <source>
        <dbReference type="ARBA" id="ARBA00023125"/>
    </source>
</evidence>
<gene>
    <name evidence="12" type="primary">LOC115883055</name>
</gene>
<organism evidence="11 12">
    <name type="scientific">Sitophilus oryzae</name>
    <name type="common">Rice weevil</name>
    <name type="synonym">Curculio oryzae</name>
    <dbReference type="NCBI Taxonomy" id="7048"/>
    <lineage>
        <taxon>Eukaryota</taxon>
        <taxon>Metazoa</taxon>
        <taxon>Ecdysozoa</taxon>
        <taxon>Arthropoda</taxon>
        <taxon>Hexapoda</taxon>
        <taxon>Insecta</taxon>
        <taxon>Pterygota</taxon>
        <taxon>Neoptera</taxon>
        <taxon>Endopterygota</taxon>
        <taxon>Coleoptera</taxon>
        <taxon>Polyphaga</taxon>
        <taxon>Cucujiformia</taxon>
        <taxon>Curculionidae</taxon>
        <taxon>Dryophthorinae</taxon>
        <taxon>Sitophilus</taxon>
    </lineage>
</organism>
<dbReference type="InterPro" id="IPR047854">
    <property type="entry name" value="RFC_lid"/>
</dbReference>
<dbReference type="Gene3D" id="3.40.50.300">
    <property type="entry name" value="P-loop containing nucleotide triphosphate hydrolases"/>
    <property type="match status" value="1"/>
</dbReference>
<feature type="region of interest" description="Disordered" evidence="9">
    <location>
        <begin position="804"/>
        <end position="843"/>
    </location>
</feature>
<dbReference type="InterPro" id="IPR003959">
    <property type="entry name" value="ATPase_AAA_core"/>
</dbReference>
<feature type="compositionally biased region" description="Basic and acidic residues" evidence="9">
    <location>
        <begin position="821"/>
        <end position="838"/>
    </location>
</feature>
<dbReference type="GO" id="GO:0006260">
    <property type="term" value="P:DNA replication"/>
    <property type="evidence" value="ECO:0007669"/>
    <property type="project" value="UniProtKB-KW"/>
</dbReference>
<dbReference type="PANTHER" id="PTHR46765">
    <property type="entry name" value="P-LOOP CONTAINING NUCLEOSIDE TRIPHOSPHATE HYDROLASES SUPERFAMILY PROTEIN"/>
    <property type="match status" value="1"/>
</dbReference>
<dbReference type="CTD" id="44637"/>
<dbReference type="GeneID" id="115883055"/>
<dbReference type="InterPro" id="IPR003593">
    <property type="entry name" value="AAA+_ATPase"/>
</dbReference>
<dbReference type="GO" id="GO:0016887">
    <property type="term" value="F:ATP hydrolysis activity"/>
    <property type="evidence" value="ECO:0007669"/>
    <property type="project" value="InterPro"/>
</dbReference>
<reference evidence="12" key="1">
    <citation type="submission" date="2025-08" db="UniProtKB">
        <authorList>
            <consortium name="RefSeq"/>
        </authorList>
    </citation>
    <scope>IDENTIFICATION</scope>
    <source>
        <tissue evidence="12">Gonads</tissue>
    </source>
</reference>
<evidence type="ECO:0000313" key="12">
    <source>
        <dbReference type="RefSeq" id="XP_030757190.1"/>
    </source>
</evidence>
<dbReference type="SMART" id="SM00382">
    <property type="entry name" value="AAA"/>
    <property type="match status" value="1"/>
</dbReference>
<dbReference type="OrthoDB" id="2195431at2759"/>
<dbReference type="CDD" id="cd00009">
    <property type="entry name" value="AAA"/>
    <property type="match status" value="1"/>
</dbReference>
<feature type="domain" description="AAA+ ATPase" evidence="10">
    <location>
        <begin position="341"/>
        <end position="480"/>
    </location>
</feature>
<evidence type="ECO:0000256" key="3">
    <source>
        <dbReference type="ARBA" id="ARBA00022741"/>
    </source>
</evidence>
<dbReference type="KEGG" id="soy:115883055"/>
<dbReference type="AlphaFoldDB" id="A0A6J2Y2H3"/>
<dbReference type="InParanoid" id="A0A6J2Y2H3"/>
<keyword evidence="3" id="KW-0547">Nucleotide-binding</keyword>